<dbReference type="NCBIfam" id="NF003814">
    <property type="entry name" value="PRK05406.1-3"/>
    <property type="match status" value="1"/>
</dbReference>
<dbReference type="PANTHER" id="PTHR30292">
    <property type="entry name" value="UNCHARACTERIZED PROTEIN YBGL-RELATED"/>
    <property type="match status" value="1"/>
</dbReference>
<dbReference type="InterPro" id="IPR011330">
    <property type="entry name" value="Glyco_hydro/deAcase_b/a-brl"/>
</dbReference>
<dbReference type="Pfam" id="PF03746">
    <property type="entry name" value="LamB_YcsF"/>
    <property type="match status" value="1"/>
</dbReference>
<dbReference type="EMBL" id="CP035544">
    <property type="protein sequence ID" value="QBA64076.1"/>
    <property type="molecule type" value="Genomic_DNA"/>
</dbReference>
<dbReference type="GO" id="GO:0005975">
    <property type="term" value="P:carbohydrate metabolic process"/>
    <property type="evidence" value="ECO:0007669"/>
    <property type="project" value="InterPro"/>
</dbReference>
<dbReference type="GO" id="GO:0017168">
    <property type="term" value="F:5-oxoprolinase (ATP-hydrolyzing) activity"/>
    <property type="evidence" value="ECO:0007669"/>
    <property type="project" value="UniProtKB-EC"/>
</dbReference>
<dbReference type="Proteomes" id="UP000290889">
    <property type="component" value="Chromosome"/>
</dbReference>
<name>A0A411E8N1_9FLAO</name>
<dbReference type="CDD" id="cd10801">
    <property type="entry name" value="LamB_YcsF_like_1"/>
    <property type="match status" value="1"/>
</dbReference>
<sequence length="247" mass="27443">MKNREIDINCDVGEGLGNEAKLFPYISSCNLACGGHAGDKKIIAEVIALAHMHQVRVGAHPSYPDKANFGRKSMEMSPVDFENSIISQIKLVEENLLEQKGSLSHIKAHGALYNDLAKDRQLAIQYLKILQPYKTRLALFLPFGSVLAEEADKSGWRCKYEAFGDRNYNDDLSLVSRTSGKALIIAPENVLEHLLLMITKSTVKTVSGNLVPIKADTYCIHGDTSSAYEILTYLSVQFPKHNIHLKK</sequence>
<dbReference type="RefSeq" id="WP_129603650.1">
    <property type="nucleotide sequence ID" value="NZ_CP035544.1"/>
</dbReference>
<protein>
    <submittedName>
        <fullName evidence="1">5-oxoprolinase subunit PxpA</fullName>
        <ecNumber evidence="1">3.5.2.9</ecNumber>
    </submittedName>
</protein>
<keyword evidence="2" id="KW-1185">Reference proteome</keyword>
<evidence type="ECO:0000313" key="1">
    <source>
        <dbReference type="EMBL" id="QBA64076.1"/>
    </source>
</evidence>
<organism evidence="1 2">
    <name type="scientific">Muriicola soli</name>
    <dbReference type="NCBI Taxonomy" id="2507538"/>
    <lineage>
        <taxon>Bacteria</taxon>
        <taxon>Pseudomonadati</taxon>
        <taxon>Bacteroidota</taxon>
        <taxon>Flavobacteriia</taxon>
        <taxon>Flavobacteriales</taxon>
        <taxon>Flavobacteriaceae</taxon>
        <taxon>Muriicola</taxon>
    </lineage>
</organism>
<dbReference type="Gene3D" id="3.20.20.370">
    <property type="entry name" value="Glycoside hydrolase/deacetylase"/>
    <property type="match status" value="1"/>
</dbReference>
<evidence type="ECO:0000313" key="2">
    <source>
        <dbReference type="Proteomes" id="UP000290889"/>
    </source>
</evidence>
<dbReference type="PANTHER" id="PTHR30292:SF0">
    <property type="entry name" value="5-OXOPROLINASE SUBUNIT A"/>
    <property type="match status" value="1"/>
</dbReference>
<dbReference type="InterPro" id="IPR005501">
    <property type="entry name" value="LamB/YcsF/PxpA-like"/>
</dbReference>
<accession>A0A411E8N1</accession>
<reference evidence="1 2" key="1">
    <citation type="submission" date="2019-01" db="EMBL/GenBank/DDBJ databases">
        <title>Muriicola soli sp. nov., isolated from soil.</title>
        <authorList>
            <person name="Kang H.J."/>
            <person name="Kim S.B."/>
        </authorList>
    </citation>
    <scope>NUCLEOTIDE SEQUENCE [LARGE SCALE GENOMIC DNA]</scope>
    <source>
        <strain evidence="1 2">MMS17-SY002</strain>
    </source>
</reference>
<dbReference type="KEGG" id="mur:EQY75_05725"/>
<dbReference type="SUPFAM" id="SSF88713">
    <property type="entry name" value="Glycoside hydrolase/deacetylase"/>
    <property type="match status" value="1"/>
</dbReference>
<proteinExistence type="predicted"/>
<gene>
    <name evidence="1" type="primary">pxpA</name>
    <name evidence="1" type="ORF">EQY75_05725</name>
</gene>
<dbReference type="AlphaFoldDB" id="A0A411E8N1"/>
<dbReference type="OrthoDB" id="9773478at2"/>
<keyword evidence="1" id="KW-0378">Hydrolase</keyword>
<dbReference type="EC" id="3.5.2.9" evidence="1"/>